<dbReference type="InterPro" id="IPR055148">
    <property type="entry name" value="ZW10_C_2"/>
</dbReference>
<protein>
    <recommendedName>
        <fullName evidence="2">ZW10 C-terminal helical domain-containing protein</fullName>
    </recommendedName>
</protein>
<evidence type="ECO:0000259" key="2">
    <source>
        <dbReference type="Pfam" id="PF22766"/>
    </source>
</evidence>
<dbReference type="EMBL" id="KN840540">
    <property type="protein sequence ID" value="KIP05567.1"/>
    <property type="molecule type" value="Genomic_DNA"/>
</dbReference>
<dbReference type="PANTHER" id="PTHR12205:SF0">
    <property type="entry name" value="CENTROMERE_KINETOCHORE PROTEIN ZW10 HOMOLOG"/>
    <property type="match status" value="1"/>
</dbReference>
<organism evidence="3 4">
    <name type="scientific">Phlebiopsis gigantea (strain 11061_1 CR5-6)</name>
    <name type="common">White-rot fungus</name>
    <name type="synonym">Peniophora gigantea</name>
    <dbReference type="NCBI Taxonomy" id="745531"/>
    <lineage>
        <taxon>Eukaryota</taxon>
        <taxon>Fungi</taxon>
        <taxon>Dikarya</taxon>
        <taxon>Basidiomycota</taxon>
        <taxon>Agaricomycotina</taxon>
        <taxon>Agaricomycetes</taxon>
        <taxon>Polyporales</taxon>
        <taxon>Phanerochaetaceae</taxon>
        <taxon>Phlebiopsis</taxon>
    </lineage>
</organism>
<feature type="domain" description="ZW10 C-terminal helical" evidence="2">
    <location>
        <begin position="745"/>
        <end position="888"/>
    </location>
</feature>
<dbReference type="STRING" id="745531.A0A0C3S5E9"/>
<dbReference type="GO" id="GO:1990423">
    <property type="term" value="C:RZZ complex"/>
    <property type="evidence" value="ECO:0007669"/>
    <property type="project" value="TreeGrafter"/>
</dbReference>
<accession>A0A0C3S5E9</accession>
<evidence type="ECO:0000313" key="3">
    <source>
        <dbReference type="EMBL" id="KIP05567.1"/>
    </source>
</evidence>
<dbReference type="PANTHER" id="PTHR12205">
    <property type="entry name" value="CENTROMERE/KINETOCHORE PROTEIN ZW10"/>
    <property type="match status" value="1"/>
</dbReference>
<dbReference type="Gene3D" id="1.10.357.150">
    <property type="match status" value="1"/>
</dbReference>
<dbReference type="Proteomes" id="UP000053257">
    <property type="component" value="Unassembled WGS sequence"/>
</dbReference>
<feature type="region of interest" description="Disordered" evidence="1">
    <location>
        <begin position="542"/>
        <end position="565"/>
    </location>
</feature>
<dbReference type="Pfam" id="PF22766">
    <property type="entry name" value="ZW10_C2"/>
    <property type="match status" value="1"/>
</dbReference>
<feature type="compositionally biased region" description="Acidic residues" evidence="1">
    <location>
        <begin position="482"/>
        <end position="508"/>
    </location>
</feature>
<feature type="compositionally biased region" description="Acidic residues" evidence="1">
    <location>
        <begin position="444"/>
        <end position="454"/>
    </location>
</feature>
<dbReference type="HOGENOM" id="CLU_012968_0_0_1"/>
<reference evidence="3 4" key="1">
    <citation type="journal article" date="2014" name="PLoS Genet.">
        <title>Analysis of the Phlebiopsis gigantea genome, transcriptome and secretome provides insight into its pioneer colonization strategies of wood.</title>
        <authorList>
            <person name="Hori C."/>
            <person name="Ishida T."/>
            <person name="Igarashi K."/>
            <person name="Samejima M."/>
            <person name="Suzuki H."/>
            <person name="Master E."/>
            <person name="Ferreira P."/>
            <person name="Ruiz-Duenas F.J."/>
            <person name="Held B."/>
            <person name="Canessa P."/>
            <person name="Larrondo L.F."/>
            <person name="Schmoll M."/>
            <person name="Druzhinina I.S."/>
            <person name="Kubicek C.P."/>
            <person name="Gaskell J.A."/>
            <person name="Kersten P."/>
            <person name="St John F."/>
            <person name="Glasner J."/>
            <person name="Sabat G."/>
            <person name="Splinter BonDurant S."/>
            <person name="Syed K."/>
            <person name="Yadav J."/>
            <person name="Mgbeahuruike A.C."/>
            <person name="Kovalchuk A."/>
            <person name="Asiegbu F.O."/>
            <person name="Lackner G."/>
            <person name="Hoffmeister D."/>
            <person name="Rencoret J."/>
            <person name="Gutierrez A."/>
            <person name="Sun H."/>
            <person name="Lindquist E."/>
            <person name="Barry K."/>
            <person name="Riley R."/>
            <person name="Grigoriev I.V."/>
            <person name="Henrissat B."/>
            <person name="Kues U."/>
            <person name="Berka R.M."/>
            <person name="Martinez A.T."/>
            <person name="Covert S.F."/>
            <person name="Blanchette R.A."/>
            <person name="Cullen D."/>
        </authorList>
    </citation>
    <scope>NUCLEOTIDE SEQUENCE [LARGE SCALE GENOMIC DNA]</scope>
    <source>
        <strain evidence="3 4">11061_1 CR5-6</strain>
    </source>
</reference>
<dbReference type="GO" id="GO:0006888">
    <property type="term" value="P:endoplasmic reticulum to Golgi vesicle-mediated transport"/>
    <property type="evidence" value="ECO:0007669"/>
    <property type="project" value="TreeGrafter"/>
</dbReference>
<evidence type="ECO:0000313" key="4">
    <source>
        <dbReference type="Proteomes" id="UP000053257"/>
    </source>
</evidence>
<keyword evidence="4" id="KW-1185">Reference proteome</keyword>
<dbReference type="AlphaFoldDB" id="A0A0C3S5E9"/>
<dbReference type="OrthoDB" id="534815at2759"/>
<evidence type="ECO:0000256" key="1">
    <source>
        <dbReference type="SAM" id="MobiDB-lite"/>
    </source>
</evidence>
<name>A0A0C3S5E9_PHLG1</name>
<dbReference type="GO" id="GO:0007094">
    <property type="term" value="P:mitotic spindle assembly checkpoint signaling"/>
    <property type="evidence" value="ECO:0007669"/>
    <property type="project" value="TreeGrafter"/>
</dbReference>
<feature type="region of interest" description="Disordered" evidence="1">
    <location>
        <begin position="431"/>
        <end position="454"/>
    </location>
</feature>
<sequence>MAFPIPAHLPRKKDLDVSTTVLSKMSETSLKSLNHELASSWVSELETAIRQTKDRIHERVQADLPAFDRQLSSSKSVQQRLQTLSSNVDRLQDVLSNPETGLVPTLIASLTRHASLAQDAADANALQEAMAYLAECKQEMRGLTELVESGRLPEAVEKYQKMEHLLAQRQPSLLGTEVYVDLQRRFRAAKDKADEQLNEAYSRSIIVNASEIIIRPSVQVRACETVLALPAVLASLSKTNLSNLMNTLRRDVTTHYVDFLLGQAASVELSSVSSIAGTMEHKLSVFPAPHGGELLGNRVDNVASVFSFLSDHLFPHLPPKAAFPITLSRPLSHALLDKLLRPSLPSSQQDLPAFLKLVQHAVKFENDFIRGVLGDESGGQDVKTWADSVGQHYEKKRRVQLLEQARALIIREDDGSSFHAEVLVVEDELLNGAQPPTGDSNWNFDDEGEAEKDGWGLDDEMEAEPLVQGPVTAASPEPEPSAVEEDVDDPWGLGDEGDGAVADNEDASTDSSAWDDPWGDAPEPIPAPKVTKAATRLERLSNKGKTKDTWSAIQSPVPVPPPPSTPAAPVLDSVRQRLPLPKQQVEKESYLVSGRAKELFCLVENTLREASALASSNILPHNHNTSMSPVGTLIGQTSALILDLYRGLYPVSAASKLASPKWTLGFSNDCVWLHIELGKILSLDTLQTITRGKLVESHARLNLLSECWYDETLTQQIDHLYSVLDNTEAFVGTAEQERFDECEEAVSQVLQEVRKFARQVKPVLPKTKYYQAIGAVVNAALSRILQDVLALPDITEVESHKLNELCRILNALEGLFVEDPNHPSFVVAFVPQWLKFSYLSELLEASIADISYLFEEGALVDFDIDELVNIVRALFADTPLRTNTINKLLQGHPVQS</sequence>
<feature type="region of interest" description="Disordered" evidence="1">
    <location>
        <begin position="470"/>
        <end position="527"/>
    </location>
</feature>
<dbReference type="InterPro" id="IPR046362">
    <property type="entry name" value="Zw10/DSL1_C_sf"/>
</dbReference>
<dbReference type="GO" id="GO:0005737">
    <property type="term" value="C:cytoplasm"/>
    <property type="evidence" value="ECO:0007669"/>
    <property type="project" value="GOC"/>
</dbReference>
<proteinExistence type="predicted"/>
<gene>
    <name evidence="3" type="ORF">PHLGIDRAFT_108112</name>
</gene>